<reference evidence="2" key="2">
    <citation type="submission" date="2021-08" db="EMBL/GenBank/DDBJ databases">
        <authorList>
            <person name="Gostincar C."/>
            <person name="Sun X."/>
            <person name="Song Z."/>
            <person name="Gunde-Cimerman N."/>
        </authorList>
    </citation>
    <scope>NUCLEOTIDE SEQUENCE</scope>
    <source>
        <strain evidence="2">EXF-9298</strain>
    </source>
</reference>
<organism evidence="2 3">
    <name type="scientific">Aureobasidium melanogenum</name>
    <name type="common">Aureobasidium pullulans var. melanogenum</name>
    <dbReference type="NCBI Taxonomy" id="46634"/>
    <lineage>
        <taxon>Eukaryota</taxon>
        <taxon>Fungi</taxon>
        <taxon>Dikarya</taxon>
        <taxon>Ascomycota</taxon>
        <taxon>Pezizomycotina</taxon>
        <taxon>Dothideomycetes</taxon>
        <taxon>Dothideomycetidae</taxon>
        <taxon>Dothideales</taxon>
        <taxon>Saccotheciaceae</taxon>
        <taxon>Aureobasidium</taxon>
    </lineage>
</organism>
<name>A0A9P8FXH1_AURME</name>
<reference evidence="2" key="1">
    <citation type="journal article" date="2021" name="J Fungi (Basel)">
        <title>Virulence traits and population genomics of the black yeast Aureobasidium melanogenum.</title>
        <authorList>
            <person name="Cernosa A."/>
            <person name="Sun X."/>
            <person name="Gostincar C."/>
            <person name="Fang C."/>
            <person name="Gunde-Cimerman N."/>
            <person name="Song Z."/>
        </authorList>
    </citation>
    <scope>NUCLEOTIDE SEQUENCE</scope>
    <source>
        <strain evidence="2">EXF-9298</strain>
    </source>
</reference>
<feature type="non-terminal residue" evidence="2">
    <location>
        <position position="295"/>
    </location>
</feature>
<gene>
    <name evidence="2" type="ORF">KCU98_g4295</name>
</gene>
<feature type="compositionally biased region" description="Basic and acidic residues" evidence="1">
    <location>
        <begin position="149"/>
        <end position="159"/>
    </location>
</feature>
<keyword evidence="3" id="KW-1185">Reference proteome</keyword>
<protein>
    <submittedName>
        <fullName evidence="2">Uncharacterized protein</fullName>
    </submittedName>
</protein>
<evidence type="ECO:0000313" key="3">
    <source>
        <dbReference type="Proteomes" id="UP000729357"/>
    </source>
</evidence>
<feature type="region of interest" description="Disordered" evidence="1">
    <location>
        <begin position="139"/>
        <end position="159"/>
    </location>
</feature>
<evidence type="ECO:0000256" key="1">
    <source>
        <dbReference type="SAM" id="MobiDB-lite"/>
    </source>
</evidence>
<proteinExistence type="predicted"/>
<sequence>MYSILKHLIDKGNVNEKCIRQTNWGYCNHYIDNERLESAGEILTSRRFRYIRDNLDYHDDLRELARCSFCECCENNDQVKKYRAKLVKCMDDEQQKDREVEIGTAKTSTRNISTEPIKLDSWGYKFKAADCTKDTQGLKRSVPLETDSQEDKGQSSIGRDEIKRLREKVKNLEAEKAELGKQILDLKQQLEQECKTKEGYLEEGNALHERHKQLKRAYATEKARWEASESGLLRRIAELDQHNRRLQQESWVPRMANVRELLQVSGAVKILHDKLSWFLGSHAEEEGEEEVVVEL</sequence>
<dbReference type="AlphaFoldDB" id="A0A9P8FXH1"/>
<dbReference type="EMBL" id="JAHFXS010000339">
    <property type="protein sequence ID" value="KAG9986050.1"/>
    <property type="molecule type" value="Genomic_DNA"/>
</dbReference>
<evidence type="ECO:0000313" key="2">
    <source>
        <dbReference type="EMBL" id="KAG9986050.1"/>
    </source>
</evidence>
<comment type="caution">
    <text evidence="2">The sequence shown here is derived from an EMBL/GenBank/DDBJ whole genome shotgun (WGS) entry which is preliminary data.</text>
</comment>
<accession>A0A9P8FXH1</accession>
<dbReference type="Proteomes" id="UP000729357">
    <property type="component" value="Unassembled WGS sequence"/>
</dbReference>